<dbReference type="InterPro" id="IPR049712">
    <property type="entry name" value="Poly_export"/>
</dbReference>
<keyword evidence="2" id="KW-0472">Membrane</keyword>
<keyword evidence="6" id="KW-1185">Reference proteome</keyword>
<proteinExistence type="predicted"/>
<feature type="chain" id="PRO_5017302733" evidence="3">
    <location>
        <begin position="24"/>
        <end position="262"/>
    </location>
</feature>
<dbReference type="Gene3D" id="3.30.1950.10">
    <property type="entry name" value="wza like domain"/>
    <property type="match status" value="1"/>
</dbReference>
<feature type="signal peptide" evidence="3">
    <location>
        <begin position="1"/>
        <end position="23"/>
    </location>
</feature>
<dbReference type="Pfam" id="PF02563">
    <property type="entry name" value="Poly_export"/>
    <property type="match status" value="1"/>
</dbReference>
<evidence type="ECO:0000256" key="3">
    <source>
        <dbReference type="SAM" id="SignalP"/>
    </source>
</evidence>
<dbReference type="OrthoDB" id="662756at2"/>
<gene>
    <name evidence="5" type="ORF">SAMN04487893_10357</name>
</gene>
<evidence type="ECO:0000259" key="4">
    <source>
        <dbReference type="Pfam" id="PF02563"/>
    </source>
</evidence>
<evidence type="ECO:0000313" key="6">
    <source>
        <dbReference type="Proteomes" id="UP000243887"/>
    </source>
</evidence>
<dbReference type="InterPro" id="IPR003715">
    <property type="entry name" value="Poly_export_N"/>
</dbReference>
<dbReference type="STRING" id="1150112.SAMN04487893_10357"/>
<reference evidence="6" key="1">
    <citation type="submission" date="2016-10" db="EMBL/GenBank/DDBJ databases">
        <authorList>
            <person name="Varghese N."/>
            <person name="Submissions S."/>
        </authorList>
    </citation>
    <scope>NUCLEOTIDE SEQUENCE [LARGE SCALE GENOMIC DNA]</scope>
    <source>
        <strain evidence="6">DSM 26542</strain>
    </source>
</reference>
<accession>A0A1I3ND18</accession>
<name>A0A1I3ND18_9FLAO</name>
<protein>
    <submittedName>
        <fullName evidence="5">Polysaccharide export outer membrane protein</fullName>
    </submittedName>
</protein>
<keyword evidence="1 3" id="KW-0732">Signal</keyword>
<dbReference type="AlphaFoldDB" id="A0A1I3ND18"/>
<evidence type="ECO:0000256" key="2">
    <source>
        <dbReference type="SAM" id="Phobius"/>
    </source>
</evidence>
<feature type="domain" description="Polysaccharide export protein N-terminal" evidence="4">
    <location>
        <begin position="48"/>
        <end position="143"/>
    </location>
</feature>
<dbReference type="Gene3D" id="3.10.560.10">
    <property type="entry name" value="Outer membrane lipoprotein wza domain like"/>
    <property type="match status" value="1"/>
</dbReference>
<feature type="transmembrane region" description="Helical" evidence="2">
    <location>
        <begin position="242"/>
        <end position="260"/>
    </location>
</feature>
<sequence length="262" mass="29270">MRRRITTYLSLCLIAIVVLSSCAPKKTNVYYQNIDEVLNNNEKLINFETKLQPDDLLMIIVSAEDVESAAPFNLVNSMTTNPNSPERGGQVQQQLYLIDAKGNIEFPIIGTLNLGGLTRSEAISLIKGKVQRYLNNPIINLRIMNFKITVQGEVVRPGVHTVNSERLTLPEALALSGDMTIYGKRENILIIRENNGQRTYNRVDMTKADFLNSPYYFLNQNDIVYVEPNKTRINSSAVGPNISVGISALSLLVTILALTIRK</sequence>
<keyword evidence="2" id="KW-1133">Transmembrane helix</keyword>
<evidence type="ECO:0000256" key="1">
    <source>
        <dbReference type="ARBA" id="ARBA00022729"/>
    </source>
</evidence>
<dbReference type="PANTHER" id="PTHR33619:SF3">
    <property type="entry name" value="POLYSACCHARIDE EXPORT PROTEIN GFCE-RELATED"/>
    <property type="match status" value="1"/>
</dbReference>
<keyword evidence="2" id="KW-0812">Transmembrane</keyword>
<dbReference type="PANTHER" id="PTHR33619">
    <property type="entry name" value="POLYSACCHARIDE EXPORT PROTEIN GFCE-RELATED"/>
    <property type="match status" value="1"/>
</dbReference>
<dbReference type="EMBL" id="FORU01000003">
    <property type="protein sequence ID" value="SFJ07251.1"/>
    <property type="molecule type" value="Genomic_DNA"/>
</dbReference>
<evidence type="ECO:0000313" key="5">
    <source>
        <dbReference type="EMBL" id="SFJ07251.1"/>
    </source>
</evidence>
<dbReference type="PROSITE" id="PS51257">
    <property type="entry name" value="PROKAR_LIPOPROTEIN"/>
    <property type="match status" value="1"/>
</dbReference>
<dbReference type="Proteomes" id="UP000243887">
    <property type="component" value="Unassembled WGS sequence"/>
</dbReference>
<dbReference type="RefSeq" id="WP_090678149.1">
    <property type="nucleotide sequence ID" value="NZ_FORU01000003.1"/>
</dbReference>
<dbReference type="GO" id="GO:0015159">
    <property type="term" value="F:polysaccharide transmembrane transporter activity"/>
    <property type="evidence" value="ECO:0007669"/>
    <property type="project" value="InterPro"/>
</dbReference>
<organism evidence="5 6">
    <name type="scientific">Myroides guanonis</name>
    <dbReference type="NCBI Taxonomy" id="1150112"/>
    <lineage>
        <taxon>Bacteria</taxon>
        <taxon>Pseudomonadati</taxon>
        <taxon>Bacteroidota</taxon>
        <taxon>Flavobacteriia</taxon>
        <taxon>Flavobacteriales</taxon>
        <taxon>Flavobacteriaceae</taxon>
        <taxon>Myroides</taxon>
    </lineage>
</organism>